<sequence length="173" mass="19391">MAKTAPRTDEIRQVSFAADRAHETVEFVRSLREHTAHALPVLWRADLSRLPAPRILFHLAPPTQADRSTTVHTWQETYRYGLLHYRRGPGFLIVRDSRPGAVRKEIVLDRPESVGVFDHFAHPRPLPAADDPSYPSVQNLLTDGLLLAVGGLAVALPYRLHRLPLPIEVLGHG</sequence>
<dbReference type="Proteomes" id="UP000192726">
    <property type="component" value="Chromosome"/>
</dbReference>
<proteinExistence type="predicted"/>
<dbReference type="AlphaFoldDB" id="A0A1V0TKV0"/>
<dbReference type="EMBL" id="CP020569">
    <property type="protein sequence ID" value="ARF53561.1"/>
    <property type="molecule type" value="Genomic_DNA"/>
</dbReference>
<gene>
    <name evidence="1" type="ORF">B1H19_04655</name>
</gene>
<dbReference type="KEGG" id="sgv:B1H19_04655"/>
<accession>A0A1V0TKV0</accession>
<dbReference type="STRING" id="553510.B1H19_04655"/>
<reference evidence="1 2" key="1">
    <citation type="submission" date="2017-04" db="EMBL/GenBank/DDBJ databases">
        <title>Complete Genome Sequence of Streptomyces gilvosporeus F607, a Capable Producer of Natamycin.</title>
        <authorList>
            <person name="Zong G."/>
            <person name="Zhong C."/>
            <person name="Fu J."/>
            <person name="Qin R."/>
            <person name="Cao G."/>
        </authorList>
    </citation>
    <scope>NUCLEOTIDE SEQUENCE [LARGE SCALE GENOMIC DNA]</scope>
    <source>
        <strain evidence="1 2">F607</strain>
    </source>
</reference>
<protein>
    <submittedName>
        <fullName evidence="1">Uncharacterized protein</fullName>
    </submittedName>
</protein>
<name>A0A1V0TKV0_9ACTN</name>
<dbReference type="Pfam" id="PF19142">
    <property type="entry name" value="DUF5825"/>
    <property type="match status" value="1"/>
</dbReference>
<keyword evidence="2" id="KW-1185">Reference proteome</keyword>
<organism evidence="1 2">
    <name type="scientific">Streptomyces gilvosporeus</name>
    <dbReference type="NCBI Taxonomy" id="553510"/>
    <lineage>
        <taxon>Bacteria</taxon>
        <taxon>Bacillati</taxon>
        <taxon>Actinomycetota</taxon>
        <taxon>Actinomycetes</taxon>
        <taxon>Kitasatosporales</taxon>
        <taxon>Streptomycetaceae</taxon>
        <taxon>Streptomyces</taxon>
    </lineage>
</organism>
<evidence type="ECO:0000313" key="2">
    <source>
        <dbReference type="Proteomes" id="UP000192726"/>
    </source>
</evidence>
<dbReference type="InterPro" id="IPR043863">
    <property type="entry name" value="DUF5825"/>
</dbReference>
<evidence type="ECO:0000313" key="1">
    <source>
        <dbReference type="EMBL" id="ARF53561.1"/>
    </source>
</evidence>